<gene>
    <name evidence="3" type="ORF">ACFP0N_00910</name>
</gene>
<accession>A0ABW1ENG4</accession>
<protein>
    <submittedName>
        <fullName evidence="3">Inosamine-phosphate amidinotransferase 1</fullName>
    </submittedName>
</protein>
<proteinExistence type="inferred from homology"/>
<evidence type="ECO:0000256" key="1">
    <source>
        <dbReference type="ARBA" id="ARBA00006943"/>
    </source>
</evidence>
<keyword evidence="2" id="KW-0808">Transferase</keyword>
<dbReference type="InterPro" id="IPR033195">
    <property type="entry name" value="AmidinoTrfase"/>
</dbReference>
<dbReference type="Gene3D" id="3.75.10.10">
    <property type="entry name" value="L-arginine/glycine Amidinotransferase, Chain A"/>
    <property type="match status" value="1"/>
</dbReference>
<dbReference type="Proteomes" id="UP001596067">
    <property type="component" value="Unassembled WGS sequence"/>
</dbReference>
<comment type="caution">
    <text evidence="3">The sequence shown here is derived from an EMBL/GenBank/DDBJ whole genome shotgun (WGS) entry which is preliminary data.</text>
</comment>
<sequence>MSESTRPAAPARPVHSWDEFTTLREVVVGTAVGARLPEQTDPSSWLSCFPKTSAAELAAIEVGAYPQQVVEETEEDLDALVATLRGLGVTVHQPRAVDHAAAFSAPGWKAEGGFHSYCPRDLTLVVGETVIEVASPMRHRYFEVFGLRDLFQEYLLGGARWLCAPRPRLDDGLFEFDADGLPLLGEAEPVFDAANVLRLGRDVFYQVSRSGNELGLKWLESTLGLLGDLRLHPLRDIYGYTHIDSTIALLRPGLVLLNPERISPETVPEPLRGWDVLWCPPAEPSADSPEHALSESWISMNLLMISPDTAIVESEQHSLIKQLEHAGITVLPHRLRHSRVLGGGFHCVTLDIRRDGGLEDYLS</sequence>
<comment type="similarity">
    <text evidence="1">Belongs to the amidinotransferase family.</text>
</comment>
<dbReference type="RefSeq" id="WP_313766336.1">
    <property type="nucleotide sequence ID" value="NZ_BAAAVH010000072.1"/>
</dbReference>
<keyword evidence="4" id="KW-1185">Reference proteome</keyword>
<reference evidence="4" key="1">
    <citation type="journal article" date="2019" name="Int. J. Syst. Evol. Microbiol.">
        <title>The Global Catalogue of Microorganisms (GCM) 10K type strain sequencing project: providing services to taxonomists for standard genome sequencing and annotation.</title>
        <authorList>
            <consortium name="The Broad Institute Genomics Platform"/>
            <consortium name="The Broad Institute Genome Sequencing Center for Infectious Disease"/>
            <person name="Wu L."/>
            <person name="Ma J."/>
        </authorList>
    </citation>
    <scope>NUCLEOTIDE SEQUENCE [LARGE SCALE GENOMIC DNA]</scope>
    <source>
        <strain evidence="4">CGMCC 4.1469</strain>
    </source>
</reference>
<evidence type="ECO:0000313" key="3">
    <source>
        <dbReference type="EMBL" id="MFC5883537.1"/>
    </source>
</evidence>
<organism evidence="3 4">
    <name type="scientific">Kitasatospora aburaviensis</name>
    <dbReference type="NCBI Taxonomy" id="67265"/>
    <lineage>
        <taxon>Bacteria</taxon>
        <taxon>Bacillati</taxon>
        <taxon>Actinomycetota</taxon>
        <taxon>Actinomycetes</taxon>
        <taxon>Kitasatosporales</taxon>
        <taxon>Streptomycetaceae</taxon>
        <taxon>Kitasatospora</taxon>
    </lineage>
</organism>
<dbReference type="PANTHER" id="PTHR10488">
    <property type="entry name" value="GLYCINE AMIDINOTRANSFERASE, MITOCHONDRIAL"/>
    <property type="match status" value="1"/>
</dbReference>
<dbReference type="EMBL" id="JBHSOD010000001">
    <property type="protein sequence ID" value="MFC5883537.1"/>
    <property type="molecule type" value="Genomic_DNA"/>
</dbReference>
<dbReference type="SUPFAM" id="SSF55909">
    <property type="entry name" value="Pentein"/>
    <property type="match status" value="1"/>
</dbReference>
<evidence type="ECO:0000256" key="2">
    <source>
        <dbReference type="ARBA" id="ARBA00022679"/>
    </source>
</evidence>
<name>A0ABW1ENG4_9ACTN</name>
<dbReference type="PANTHER" id="PTHR10488:SF1">
    <property type="entry name" value="GLYCINE AMIDINOTRANSFERASE, MITOCHONDRIAL"/>
    <property type="match status" value="1"/>
</dbReference>
<evidence type="ECO:0000313" key="4">
    <source>
        <dbReference type="Proteomes" id="UP001596067"/>
    </source>
</evidence>